<reference evidence="5 6" key="1">
    <citation type="submission" date="2020-08" db="EMBL/GenBank/DDBJ databases">
        <title>Genomic Encyclopedia of Type Strains, Phase III (KMG-III): the genomes of soil and plant-associated and newly described type strains.</title>
        <authorList>
            <person name="Whitman W."/>
        </authorList>
    </citation>
    <scope>NUCLEOTIDE SEQUENCE [LARGE SCALE GENOMIC DNA]</scope>
    <source>
        <strain evidence="5 6">CECT 8960</strain>
    </source>
</reference>
<feature type="compositionally biased region" description="Low complexity" evidence="1">
    <location>
        <begin position="25"/>
        <end position="41"/>
    </location>
</feature>
<keyword evidence="6" id="KW-1185">Reference proteome</keyword>
<sequence length="257" mass="26485">MAVTLLALLTPLAFAAIGLGTPVASGLPSSSGSASPAAQPGDDAEATTGPVTDEAFLTTVRQASLWAIPAGQFAEEQADNAELQDIGRGLAEDLTTLDDEAGAIATRLELTLPDQANEEQQGWLDQLGGLSGADYDLAFVNRLRGALGELFLVAAHTRAGSWDDEVRAFASLVNDVVDRHMTDLENTGLVTDNAPPEPTRDASTTEPAVGPATSTPEVTPVASTSTAGGGISFWLVALVCLAEAGLTVGLVRYARSR</sequence>
<feature type="domain" description="DUF4142" evidence="4">
    <location>
        <begin position="52"/>
        <end position="185"/>
    </location>
</feature>
<dbReference type="AlphaFoldDB" id="A0A7W7Q9U1"/>
<accession>A0A7W7Q9U1</accession>
<evidence type="ECO:0000256" key="2">
    <source>
        <dbReference type="SAM" id="Phobius"/>
    </source>
</evidence>
<evidence type="ECO:0000256" key="1">
    <source>
        <dbReference type="SAM" id="MobiDB-lite"/>
    </source>
</evidence>
<name>A0A7W7Q9U1_9PSEU</name>
<gene>
    <name evidence="5" type="ORF">FHR82_005928</name>
</gene>
<proteinExistence type="predicted"/>
<feature type="region of interest" description="Disordered" evidence="1">
    <location>
        <begin position="187"/>
        <end position="221"/>
    </location>
</feature>
<feature type="region of interest" description="Disordered" evidence="1">
    <location>
        <begin position="25"/>
        <end position="49"/>
    </location>
</feature>
<protein>
    <submittedName>
        <fullName evidence="5">Putative outer membrane protein</fullName>
    </submittedName>
</protein>
<organism evidence="5 6">
    <name type="scientific">Actinophytocola algeriensis</name>
    <dbReference type="NCBI Taxonomy" id="1768010"/>
    <lineage>
        <taxon>Bacteria</taxon>
        <taxon>Bacillati</taxon>
        <taxon>Actinomycetota</taxon>
        <taxon>Actinomycetes</taxon>
        <taxon>Pseudonocardiales</taxon>
        <taxon>Pseudonocardiaceae</taxon>
    </lineage>
</organism>
<evidence type="ECO:0000259" key="4">
    <source>
        <dbReference type="Pfam" id="PF13628"/>
    </source>
</evidence>
<evidence type="ECO:0000313" key="5">
    <source>
        <dbReference type="EMBL" id="MBB4909670.1"/>
    </source>
</evidence>
<evidence type="ECO:0000256" key="3">
    <source>
        <dbReference type="SAM" id="SignalP"/>
    </source>
</evidence>
<feature type="transmembrane region" description="Helical" evidence="2">
    <location>
        <begin position="231"/>
        <end position="251"/>
    </location>
</feature>
<dbReference type="InterPro" id="IPR025419">
    <property type="entry name" value="DUF4142"/>
</dbReference>
<comment type="caution">
    <text evidence="5">The sequence shown here is derived from an EMBL/GenBank/DDBJ whole genome shotgun (WGS) entry which is preliminary data.</text>
</comment>
<dbReference type="Pfam" id="PF13628">
    <property type="entry name" value="DUF4142"/>
    <property type="match status" value="1"/>
</dbReference>
<feature type="signal peptide" evidence="3">
    <location>
        <begin position="1"/>
        <end position="15"/>
    </location>
</feature>
<evidence type="ECO:0000313" key="6">
    <source>
        <dbReference type="Proteomes" id="UP000520767"/>
    </source>
</evidence>
<keyword evidence="2" id="KW-0472">Membrane</keyword>
<feature type="compositionally biased region" description="Polar residues" evidence="1">
    <location>
        <begin position="201"/>
        <end position="221"/>
    </location>
</feature>
<keyword evidence="2" id="KW-1133">Transmembrane helix</keyword>
<keyword evidence="3" id="KW-0732">Signal</keyword>
<dbReference type="EMBL" id="JACHJQ010000006">
    <property type="protein sequence ID" value="MBB4909670.1"/>
    <property type="molecule type" value="Genomic_DNA"/>
</dbReference>
<feature type="chain" id="PRO_5039629533" evidence="3">
    <location>
        <begin position="16"/>
        <end position="257"/>
    </location>
</feature>
<dbReference type="Proteomes" id="UP000520767">
    <property type="component" value="Unassembled WGS sequence"/>
</dbReference>
<keyword evidence="2" id="KW-0812">Transmembrane</keyword>